<dbReference type="EMBL" id="JAAARO010000003">
    <property type="protein sequence ID" value="KAF5750740.1"/>
    <property type="molecule type" value="Genomic_DNA"/>
</dbReference>
<dbReference type="AlphaFoldDB" id="A0A7J7DWI6"/>
<gene>
    <name evidence="2" type="ORF">HS088_TW03G01079</name>
</gene>
<accession>A0A7J7DWI6</accession>
<evidence type="ECO:0000256" key="1">
    <source>
        <dbReference type="SAM" id="Phobius"/>
    </source>
</evidence>
<keyword evidence="1" id="KW-1133">Transmembrane helix</keyword>
<protein>
    <submittedName>
        <fullName evidence="2">Uncharacterized protein</fullName>
    </submittedName>
</protein>
<comment type="caution">
    <text evidence="2">The sequence shown here is derived from an EMBL/GenBank/DDBJ whole genome shotgun (WGS) entry which is preliminary data.</text>
</comment>
<name>A0A7J7DWI6_TRIWF</name>
<feature type="transmembrane region" description="Helical" evidence="1">
    <location>
        <begin position="123"/>
        <end position="142"/>
    </location>
</feature>
<evidence type="ECO:0000313" key="2">
    <source>
        <dbReference type="EMBL" id="KAF5750740.1"/>
    </source>
</evidence>
<keyword evidence="1" id="KW-0472">Membrane</keyword>
<dbReference type="Proteomes" id="UP000593562">
    <property type="component" value="Unassembled WGS sequence"/>
</dbReference>
<organism evidence="2 3">
    <name type="scientific">Tripterygium wilfordii</name>
    <name type="common">Thunder God vine</name>
    <dbReference type="NCBI Taxonomy" id="458696"/>
    <lineage>
        <taxon>Eukaryota</taxon>
        <taxon>Viridiplantae</taxon>
        <taxon>Streptophyta</taxon>
        <taxon>Embryophyta</taxon>
        <taxon>Tracheophyta</taxon>
        <taxon>Spermatophyta</taxon>
        <taxon>Magnoliopsida</taxon>
        <taxon>eudicotyledons</taxon>
        <taxon>Gunneridae</taxon>
        <taxon>Pentapetalae</taxon>
        <taxon>rosids</taxon>
        <taxon>fabids</taxon>
        <taxon>Celastrales</taxon>
        <taxon>Celastraceae</taxon>
        <taxon>Tripterygium</taxon>
    </lineage>
</organism>
<evidence type="ECO:0000313" key="3">
    <source>
        <dbReference type="Proteomes" id="UP000593562"/>
    </source>
</evidence>
<reference evidence="2 3" key="1">
    <citation type="journal article" date="2020" name="Nat. Commun.">
        <title>Genome of Tripterygium wilfordii and identification of cytochrome P450 involved in triptolide biosynthesis.</title>
        <authorList>
            <person name="Tu L."/>
            <person name="Su P."/>
            <person name="Zhang Z."/>
            <person name="Gao L."/>
            <person name="Wang J."/>
            <person name="Hu T."/>
            <person name="Zhou J."/>
            <person name="Zhang Y."/>
            <person name="Zhao Y."/>
            <person name="Liu Y."/>
            <person name="Song Y."/>
            <person name="Tong Y."/>
            <person name="Lu Y."/>
            <person name="Yang J."/>
            <person name="Xu C."/>
            <person name="Jia M."/>
            <person name="Peters R.J."/>
            <person name="Huang L."/>
            <person name="Gao W."/>
        </authorList>
    </citation>
    <scope>NUCLEOTIDE SEQUENCE [LARGE SCALE GENOMIC DNA]</scope>
    <source>
        <strain evidence="3">cv. XIE 37</strain>
        <tissue evidence="2">Leaf</tissue>
    </source>
</reference>
<dbReference type="OrthoDB" id="1692153at2759"/>
<proteinExistence type="predicted"/>
<keyword evidence="3" id="KW-1185">Reference proteome</keyword>
<dbReference type="InParanoid" id="A0A7J7DWI6"/>
<sequence length="156" mass="18077">MQAEKQQQPPWKIKVHGKAKNYRFRFEAERVVPAWMFHRFSILVRLRNFILKVKSEYGTSTPVQERKTFRSKFSRAAKKLRSGGTDREKKTCAPIPNKVLDFQNSENEIPVNRFTRFAGKEPISICSAVVAVGVLAFLSQSIPEKIKGNYYPWLTQ</sequence>
<keyword evidence="1" id="KW-0812">Transmembrane</keyword>